<accession>A0A162Y4X4</accession>
<dbReference type="PROSITE" id="PS51257">
    <property type="entry name" value="PROKAR_LIPOPROTEIN"/>
    <property type="match status" value="1"/>
</dbReference>
<evidence type="ECO:0000313" key="1">
    <source>
        <dbReference type="EMBL" id="KZS38923.1"/>
    </source>
</evidence>
<protein>
    <recommendedName>
        <fullName evidence="3">Lipoprotein</fullName>
    </recommendedName>
</protein>
<organism evidence="1 2">
    <name type="scientific">Aquimarina aggregata</name>
    <dbReference type="NCBI Taxonomy" id="1642818"/>
    <lineage>
        <taxon>Bacteria</taxon>
        <taxon>Pseudomonadati</taxon>
        <taxon>Bacteroidota</taxon>
        <taxon>Flavobacteriia</taxon>
        <taxon>Flavobacteriales</taxon>
        <taxon>Flavobacteriaceae</taxon>
        <taxon>Aquimarina</taxon>
    </lineage>
</organism>
<dbReference type="Proteomes" id="UP000076715">
    <property type="component" value="Unassembled WGS sequence"/>
</dbReference>
<dbReference type="AlphaFoldDB" id="A0A162Y4X4"/>
<evidence type="ECO:0000313" key="2">
    <source>
        <dbReference type="Proteomes" id="UP000076715"/>
    </source>
</evidence>
<dbReference type="EMBL" id="LQRT01000046">
    <property type="protein sequence ID" value="KZS38923.1"/>
    <property type="molecule type" value="Genomic_DNA"/>
</dbReference>
<reference evidence="1 2" key="1">
    <citation type="submission" date="2016-01" db="EMBL/GenBank/DDBJ databases">
        <title>The draft genome sequence of Aquimarina sp. RZW4-3-2.</title>
        <authorList>
            <person name="Wang Y."/>
        </authorList>
    </citation>
    <scope>NUCLEOTIDE SEQUENCE [LARGE SCALE GENOMIC DNA]</scope>
    <source>
        <strain evidence="1 2">RZW4-3-2</strain>
    </source>
</reference>
<name>A0A162Y4X4_9FLAO</name>
<keyword evidence="2" id="KW-1185">Reference proteome</keyword>
<gene>
    <name evidence="1" type="ORF">AWE51_15185</name>
</gene>
<dbReference type="STRING" id="1642818.AWE51_15185"/>
<dbReference type="RefSeq" id="WP_066318867.1">
    <property type="nucleotide sequence ID" value="NZ_LQRT01000046.1"/>
</dbReference>
<comment type="caution">
    <text evidence="1">The sequence shown here is derived from an EMBL/GenBank/DDBJ whole genome shotgun (WGS) entry which is preliminary data.</text>
</comment>
<proteinExistence type="predicted"/>
<evidence type="ECO:0008006" key="3">
    <source>
        <dbReference type="Google" id="ProtNLM"/>
    </source>
</evidence>
<sequence>MENATKIILLFIFTLVFTSCKNKVLGDTDKLVSGNIIQKCENDERLYTSVNTDLLYKNNLNKVYLKRRNEFPKDYPDLNECQKLPYAFIEVLALKNDSIVTISSIIDVESFSRFVGTDIYFYDKNRVYTYNTTTATYPNFYEIELDKKSAKLIDSFSLKDKYRLYKNGMTQ</sequence>